<name>A0A502FWM5_9PROT</name>
<dbReference type="EMBL" id="RCZP01000015">
    <property type="protein sequence ID" value="TPG53682.1"/>
    <property type="molecule type" value="Genomic_DNA"/>
</dbReference>
<feature type="domain" description="4-fold beta flower" evidence="1">
    <location>
        <begin position="4"/>
        <end position="94"/>
    </location>
</feature>
<proteinExistence type="predicted"/>
<evidence type="ECO:0000313" key="2">
    <source>
        <dbReference type="EMBL" id="TPG53682.1"/>
    </source>
</evidence>
<organism evidence="2 3">
    <name type="scientific">Muricoccus nepalensis</name>
    <dbReference type="NCBI Taxonomy" id="1854500"/>
    <lineage>
        <taxon>Bacteria</taxon>
        <taxon>Pseudomonadati</taxon>
        <taxon>Pseudomonadota</taxon>
        <taxon>Alphaproteobacteria</taxon>
        <taxon>Acetobacterales</taxon>
        <taxon>Roseomonadaceae</taxon>
        <taxon>Muricoccus</taxon>
    </lineage>
</organism>
<dbReference type="Pfam" id="PF21784">
    <property type="entry name" value="Bflower"/>
    <property type="match status" value="1"/>
</dbReference>
<sequence>MTDFLFDSSGNWIAFRRSSKDNYVFGKDGQWIGWLPWNEAEVVDKAGKYLGTIVGNRLVAFGRPYRGYPGYPGYPGYAGYPGYPGFAGYQPLPPGASDVSSLKKGRDD</sequence>
<dbReference type="OrthoDB" id="1701818at2"/>
<dbReference type="InterPro" id="IPR048911">
    <property type="entry name" value="Bflower"/>
</dbReference>
<reference evidence="2 3" key="1">
    <citation type="journal article" date="2019" name="Environ. Microbiol.">
        <title>Species interactions and distinct microbial communities in high Arctic permafrost affected cryosols are associated with the CH4 and CO2 gas fluxes.</title>
        <authorList>
            <person name="Altshuler I."/>
            <person name="Hamel J."/>
            <person name="Turney S."/>
            <person name="Magnuson E."/>
            <person name="Levesque R."/>
            <person name="Greer C."/>
            <person name="Whyte L.G."/>
        </authorList>
    </citation>
    <scope>NUCLEOTIDE SEQUENCE [LARGE SCALE GENOMIC DNA]</scope>
    <source>
        <strain evidence="2 3">S9.3B</strain>
    </source>
</reference>
<accession>A0A502FWM5</accession>
<protein>
    <recommendedName>
        <fullName evidence="1">4-fold beta flower domain-containing protein</fullName>
    </recommendedName>
</protein>
<dbReference type="Proteomes" id="UP000317078">
    <property type="component" value="Unassembled WGS sequence"/>
</dbReference>
<evidence type="ECO:0000313" key="3">
    <source>
        <dbReference type="Proteomes" id="UP000317078"/>
    </source>
</evidence>
<keyword evidence="3" id="KW-1185">Reference proteome</keyword>
<gene>
    <name evidence="2" type="ORF">EAH89_15900</name>
</gene>
<comment type="caution">
    <text evidence="2">The sequence shown here is derived from an EMBL/GenBank/DDBJ whole genome shotgun (WGS) entry which is preliminary data.</text>
</comment>
<dbReference type="RefSeq" id="WP_140884689.1">
    <property type="nucleotide sequence ID" value="NZ_RCZP01000015.1"/>
</dbReference>
<evidence type="ECO:0000259" key="1">
    <source>
        <dbReference type="Pfam" id="PF21784"/>
    </source>
</evidence>
<dbReference type="AlphaFoldDB" id="A0A502FWM5"/>